<feature type="region of interest" description="Disordered" evidence="1">
    <location>
        <begin position="573"/>
        <end position="622"/>
    </location>
</feature>
<accession>A0A4V1IWR9</accession>
<organism evidence="2 3">
    <name type="scientific">Thamnocephalis sphaerospora</name>
    <dbReference type="NCBI Taxonomy" id="78915"/>
    <lineage>
        <taxon>Eukaryota</taxon>
        <taxon>Fungi</taxon>
        <taxon>Fungi incertae sedis</taxon>
        <taxon>Zoopagomycota</taxon>
        <taxon>Zoopagomycotina</taxon>
        <taxon>Zoopagomycetes</taxon>
        <taxon>Zoopagales</taxon>
        <taxon>Sigmoideomycetaceae</taxon>
        <taxon>Thamnocephalis</taxon>
    </lineage>
</organism>
<feature type="compositionally biased region" description="Polar residues" evidence="1">
    <location>
        <begin position="1"/>
        <end position="13"/>
    </location>
</feature>
<feature type="region of interest" description="Disordered" evidence="1">
    <location>
        <begin position="643"/>
        <end position="706"/>
    </location>
</feature>
<feature type="compositionally biased region" description="Polar residues" evidence="1">
    <location>
        <begin position="242"/>
        <end position="253"/>
    </location>
</feature>
<dbReference type="Proteomes" id="UP000271241">
    <property type="component" value="Unassembled WGS sequence"/>
</dbReference>
<feature type="compositionally biased region" description="Basic and acidic residues" evidence="1">
    <location>
        <begin position="14"/>
        <end position="30"/>
    </location>
</feature>
<evidence type="ECO:0000313" key="2">
    <source>
        <dbReference type="EMBL" id="RKP08519.1"/>
    </source>
</evidence>
<evidence type="ECO:0000256" key="1">
    <source>
        <dbReference type="SAM" id="MobiDB-lite"/>
    </source>
</evidence>
<feature type="region of interest" description="Disordered" evidence="1">
    <location>
        <begin position="345"/>
        <end position="388"/>
    </location>
</feature>
<feature type="compositionally biased region" description="Low complexity" evidence="1">
    <location>
        <begin position="170"/>
        <end position="192"/>
    </location>
</feature>
<feature type="region of interest" description="Disordered" evidence="1">
    <location>
        <begin position="800"/>
        <end position="828"/>
    </location>
</feature>
<protein>
    <submittedName>
        <fullName evidence="2">Uncharacterized protein</fullName>
    </submittedName>
</protein>
<dbReference type="OrthoDB" id="5600312at2759"/>
<feature type="compositionally biased region" description="Low complexity" evidence="1">
    <location>
        <begin position="259"/>
        <end position="273"/>
    </location>
</feature>
<reference evidence="3" key="1">
    <citation type="journal article" date="2018" name="Nat. Microbiol.">
        <title>Leveraging single-cell genomics to expand the fungal tree of life.</title>
        <authorList>
            <person name="Ahrendt S.R."/>
            <person name="Quandt C.A."/>
            <person name="Ciobanu D."/>
            <person name="Clum A."/>
            <person name="Salamov A."/>
            <person name="Andreopoulos B."/>
            <person name="Cheng J.F."/>
            <person name="Woyke T."/>
            <person name="Pelin A."/>
            <person name="Henrissat B."/>
            <person name="Reynolds N.K."/>
            <person name="Benny G.L."/>
            <person name="Smith M.E."/>
            <person name="James T.Y."/>
            <person name="Grigoriev I.V."/>
        </authorList>
    </citation>
    <scope>NUCLEOTIDE SEQUENCE [LARGE SCALE GENOMIC DNA]</scope>
    <source>
        <strain evidence="3">RSA 1356</strain>
    </source>
</reference>
<feature type="compositionally biased region" description="Polar residues" evidence="1">
    <location>
        <begin position="117"/>
        <end position="127"/>
    </location>
</feature>
<feature type="compositionally biased region" description="Basic residues" evidence="1">
    <location>
        <begin position="377"/>
        <end position="388"/>
    </location>
</feature>
<name>A0A4V1IWR9_9FUNG</name>
<gene>
    <name evidence="2" type="ORF">THASP1DRAFT_29674</name>
</gene>
<keyword evidence="3" id="KW-1185">Reference proteome</keyword>
<proteinExistence type="predicted"/>
<feature type="compositionally biased region" description="Polar residues" evidence="1">
    <location>
        <begin position="579"/>
        <end position="609"/>
    </location>
</feature>
<dbReference type="AlphaFoldDB" id="A0A4V1IWR9"/>
<evidence type="ECO:0000313" key="3">
    <source>
        <dbReference type="Proteomes" id="UP000271241"/>
    </source>
</evidence>
<feature type="compositionally biased region" description="Low complexity" evidence="1">
    <location>
        <begin position="35"/>
        <end position="50"/>
    </location>
</feature>
<sequence>MTSSAANTATGSQQDRRQQLEAWRRQRDASQNKQPSSKASPSTPATPAVVKKPKAPKHTPATMPRVSASQRAYSKTSTPAATTAATAAAAAAAAAKCDRSTARAAATSSKQMHDATTFASPKTNTRPPNVAPASKSGQTAERAAATPSRVSSPQRERSPMPPTSPKTNARPSAATPPRVSSSPSPSQQQQQQQHKRSSPQHRRLSSPHKRASPQRIGSKVAARPSAVTAATKGGQVMARATVTPSRHSMSAANSPRFGASRAYSATQSSSARRAQPDAEEIRQRVLRASAKKAARLRRGEGNLNMKLGMLSVQSRIRETELLVNMTRTPQGGKVARNLAEELKAARTPEQNAASTDGEANQTDACDNGDSTSLIASRTRRDKTGPKRLKAQVRAELRLSMRVFQPAALRVMSQVPGETPTILPITEAPMLPWFSVEDARAAALNSEHGLARAMLSVIGTKPSIDTFALDPSVHSSPWPCQTEVYWIVRGKLEESCGDFDAAFHTFKEALSVFAEPSDELQQAFQMFTSRASRCGYNPPTFQHDEQTNSMVQVQPVALEASASSDEALATAITATAPPTSDCSSDGESSRATPRTSPPTNTHGTLTTSPTHQKHQRQKGEMADAVASIDEGLDALVLYHDDASNGSLHVPSQEGCQDGTPDETAAPPAESGWQTDDDGDVDMDDSDAEMGDVEMSGHDQETSQSCAETPLGEQDFQCTPHRIATMAAPHSAPASFTALTPVRASRAQQLDLGVNTVISPVRRSRRLLHQDDEDADGAPTKDLGRGDEERLARLLGEQGFAFVPNKALSPASPSSSTRRSSKATTPSRNR</sequence>
<dbReference type="EMBL" id="KZ992594">
    <property type="protein sequence ID" value="RKP08519.1"/>
    <property type="molecule type" value="Genomic_DNA"/>
</dbReference>
<feature type="compositionally biased region" description="Low complexity" evidence="1">
    <location>
        <begin position="72"/>
        <end position="95"/>
    </location>
</feature>
<feature type="compositionally biased region" description="Acidic residues" evidence="1">
    <location>
        <begin position="673"/>
        <end position="690"/>
    </location>
</feature>
<feature type="region of interest" description="Disordered" evidence="1">
    <location>
        <begin position="763"/>
        <end position="787"/>
    </location>
</feature>
<feature type="compositionally biased region" description="Polar residues" evidence="1">
    <location>
        <begin position="348"/>
        <end position="375"/>
    </location>
</feature>
<feature type="compositionally biased region" description="Basic residues" evidence="1">
    <location>
        <begin position="193"/>
        <end position="212"/>
    </location>
</feature>
<feature type="region of interest" description="Disordered" evidence="1">
    <location>
        <begin position="1"/>
        <end position="279"/>
    </location>
</feature>
<feature type="compositionally biased region" description="Low complexity" evidence="1">
    <location>
        <begin position="805"/>
        <end position="828"/>
    </location>
</feature>